<dbReference type="Pfam" id="PF03739">
    <property type="entry name" value="LptF_LptG"/>
    <property type="match status" value="1"/>
</dbReference>
<evidence type="ECO:0000313" key="8">
    <source>
        <dbReference type="Proteomes" id="UP000219111"/>
    </source>
</evidence>
<protein>
    <submittedName>
        <fullName evidence="7">Lipopolysaccharide export system permease protein</fullName>
    </submittedName>
</protein>
<gene>
    <name evidence="7" type="ORF">SAMN05877831_102210</name>
</gene>
<accession>A0A285RYL2</accession>
<dbReference type="PANTHER" id="PTHR33529:SF2">
    <property type="entry name" value="LIPOPOLYSACCHARIDE EXPORT SYSTEM PERMEASE PROTEIN LPTG"/>
    <property type="match status" value="1"/>
</dbReference>
<dbReference type="GO" id="GO:0015920">
    <property type="term" value="P:lipopolysaccharide transport"/>
    <property type="evidence" value="ECO:0007669"/>
    <property type="project" value="TreeGrafter"/>
</dbReference>
<name>A0A285RYL2_9RHOB</name>
<feature type="transmembrane region" description="Helical" evidence="6">
    <location>
        <begin position="99"/>
        <end position="117"/>
    </location>
</feature>
<dbReference type="GO" id="GO:0055085">
    <property type="term" value="P:transmembrane transport"/>
    <property type="evidence" value="ECO:0007669"/>
    <property type="project" value="InterPro"/>
</dbReference>
<keyword evidence="2" id="KW-1003">Cell membrane</keyword>
<feature type="transmembrane region" description="Helical" evidence="6">
    <location>
        <begin position="283"/>
        <end position="301"/>
    </location>
</feature>
<keyword evidence="3 6" id="KW-0812">Transmembrane</keyword>
<sequence>MTLSLYIARRYLRALGIVAGAFIGVLFLIEIVEQLRGLDAQQGGLSDAALLAALSLPKTVYRIFPLITVLAAVVLFLGLARSSELVVIRAAGRSALRMLVAPVMVALLIGVALVMLGNPIVSATTKRADEIEGAMKAEGMQTISVSREGIWMRQGTADGGQAVIHALRGNAEATALYDVSFLIFDDTRGPIRRIDAATAQLGRGAWYLHDAKDWPLGSSTNPERDAIHATSLLLPSTLTAQSIADSFDSPSAVPIWELPAFIRALTSAGFSARRHMVWFQMELSQPLMLAAMVLVAAGFTMRPARFGGTGGRVLLALLAGLSVFFLRNMAQVLGDNGQIPSALAGWAPPAIAAMLALALVLQQEEG</sequence>
<dbReference type="GO" id="GO:0043190">
    <property type="term" value="C:ATP-binding cassette (ABC) transporter complex"/>
    <property type="evidence" value="ECO:0007669"/>
    <property type="project" value="InterPro"/>
</dbReference>
<organism evidence="7 8">
    <name type="scientific">Rhodobacter maris</name>
    <dbReference type="NCBI Taxonomy" id="446682"/>
    <lineage>
        <taxon>Bacteria</taxon>
        <taxon>Pseudomonadati</taxon>
        <taxon>Pseudomonadota</taxon>
        <taxon>Alphaproteobacteria</taxon>
        <taxon>Rhodobacterales</taxon>
        <taxon>Rhodobacter group</taxon>
        <taxon>Rhodobacter</taxon>
    </lineage>
</organism>
<evidence type="ECO:0000256" key="1">
    <source>
        <dbReference type="ARBA" id="ARBA00004651"/>
    </source>
</evidence>
<evidence type="ECO:0000256" key="3">
    <source>
        <dbReference type="ARBA" id="ARBA00022692"/>
    </source>
</evidence>
<dbReference type="PANTHER" id="PTHR33529">
    <property type="entry name" value="SLR0882 PROTEIN-RELATED"/>
    <property type="match status" value="1"/>
</dbReference>
<dbReference type="InterPro" id="IPR030923">
    <property type="entry name" value="LptG"/>
</dbReference>
<dbReference type="RefSeq" id="WP_097069088.1">
    <property type="nucleotide sequence ID" value="NZ_OBMT01000002.1"/>
</dbReference>
<evidence type="ECO:0000256" key="6">
    <source>
        <dbReference type="SAM" id="Phobius"/>
    </source>
</evidence>
<dbReference type="Proteomes" id="UP000219111">
    <property type="component" value="Unassembled WGS sequence"/>
</dbReference>
<feature type="transmembrane region" description="Helical" evidence="6">
    <location>
        <begin position="313"/>
        <end position="330"/>
    </location>
</feature>
<comment type="subcellular location">
    <subcellularLocation>
        <location evidence="1">Cell membrane</location>
        <topology evidence="1">Multi-pass membrane protein</topology>
    </subcellularLocation>
</comment>
<evidence type="ECO:0000256" key="5">
    <source>
        <dbReference type="ARBA" id="ARBA00023136"/>
    </source>
</evidence>
<dbReference type="InterPro" id="IPR005495">
    <property type="entry name" value="LptG/LptF_permease"/>
</dbReference>
<feature type="transmembrane region" description="Helical" evidence="6">
    <location>
        <begin position="342"/>
        <end position="361"/>
    </location>
</feature>
<feature type="transmembrane region" description="Helical" evidence="6">
    <location>
        <begin position="12"/>
        <end position="32"/>
    </location>
</feature>
<keyword evidence="8" id="KW-1185">Reference proteome</keyword>
<dbReference type="OrthoDB" id="9798468at2"/>
<proteinExistence type="predicted"/>
<evidence type="ECO:0000256" key="4">
    <source>
        <dbReference type="ARBA" id="ARBA00022989"/>
    </source>
</evidence>
<keyword evidence="4 6" id="KW-1133">Transmembrane helix</keyword>
<keyword evidence="5 6" id="KW-0472">Membrane</keyword>
<evidence type="ECO:0000256" key="2">
    <source>
        <dbReference type="ARBA" id="ARBA00022475"/>
    </source>
</evidence>
<feature type="transmembrane region" description="Helical" evidence="6">
    <location>
        <begin position="60"/>
        <end position="79"/>
    </location>
</feature>
<dbReference type="EMBL" id="OBMT01000002">
    <property type="protein sequence ID" value="SOB99648.1"/>
    <property type="molecule type" value="Genomic_DNA"/>
</dbReference>
<evidence type="ECO:0000313" key="7">
    <source>
        <dbReference type="EMBL" id="SOB99648.1"/>
    </source>
</evidence>
<dbReference type="AlphaFoldDB" id="A0A285RYL2"/>
<reference evidence="8" key="1">
    <citation type="submission" date="2017-08" db="EMBL/GenBank/DDBJ databases">
        <authorList>
            <person name="Varghese N."/>
            <person name="Submissions S."/>
        </authorList>
    </citation>
    <scope>NUCLEOTIDE SEQUENCE [LARGE SCALE GENOMIC DNA]</scope>
    <source>
        <strain evidence="8">JA276</strain>
    </source>
</reference>
<dbReference type="NCBIfam" id="TIGR04408">
    <property type="entry name" value="LptG_lptG"/>
    <property type="match status" value="1"/>
</dbReference>